<keyword evidence="1" id="KW-0812">Transmembrane</keyword>
<sequence length="439" mass="48424">MRSQRKTSRRARAAVLLVVLGGLLLFTSAYPAQGTASASAGLAEKADSGQWKFSRAIGIPEPAPYYEVYLDEGVYGSAAEDLRDLRITGSTGEPVPYYLESGEGTVEERSTAYSSILIRRADQGTDTLLDYRITPLAEHVDIQGNKLVFELPDESFLKHVEVWGGYDGNAWEPLATGDLYATNGLSADSIELEGSYKFSFYRLVVKSNPEGLNFPGLTLVDSSREVKMAGFMRQKTPQYEISQVENRTEIVISNKDRLKIARLTLGSTGNFSRRYELYDSDGIRLPVAGSGELYRLDFKDSRISRTDIQPLQASSSGALRIIIYNLDDTPISITGLKIEYLVDRLVFAGGEQEQGPYSLIYGNALAHAPQYDIINFKDQIAGDKRVTATLGAENMIPEAPSESPAQSGWFQSEWGFNLIIIVVSLLLILIVARKLGRTK</sequence>
<dbReference type="EMBL" id="WHOB01000068">
    <property type="protein sequence ID" value="NOU81687.1"/>
    <property type="molecule type" value="Genomic_DNA"/>
</dbReference>
<protein>
    <recommendedName>
        <fullName evidence="5">DUF3999 domain-containing protein</fullName>
    </recommendedName>
</protein>
<comment type="caution">
    <text evidence="3">The sequence shown here is derived from an EMBL/GenBank/DDBJ whole genome shotgun (WGS) entry which is preliminary data.</text>
</comment>
<keyword evidence="1" id="KW-1133">Transmembrane helix</keyword>
<reference evidence="3 4" key="1">
    <citation type="submission" date="2019-10" db="EMBL/GenBank/DDBJ databases">
        <title>Description of Paenibacillus terricola sp. nov.</title>
        <authorList>
            <person name="Carlier A."/>
            <person name="Qi S."/>
        </authorList>
    </citation>
    <scope>NUCLEOTIDE SEQUENCE [LARGE SCALE GENOMIC DNA]</scope>
    <source>
        <strain evidence="3 4">LMG 31459</strain>
    </source>
</reference>
<feature type="chain" id="PRO_5045500540" description="DUF3999 domain-containing protein" evidence="2">
    <location>
        <begin position="32"/>
        <end position="439"/>
    </location>
</feature>
<feature type="signal peptide" evidence="2">
    <location>
        <begin position="1"/>
        <end position="31"/>
    </location>
</feature>
<accession>A0ABX1YKX0</accession>
<feature type="transmembrane region" description="Helical" evidence="1">
    <location>
        <begin position="414"/>
        <end position="432"/>
    </location>
</feature>
<evidence type="ECO:0000313" key="3">
    <source>
        <dbReference type="EMBL" id="NOU81687.1"/>
    </source>
</evidence>
<organism evidence="3 4">
    <name type="scientific">Paenibacillus phytohabitans</name>
    <dbReference type="NCBI Taxonomy" id="2654978"/>
    <lineage>
        <taxon>Bacteria</taxon>
        <taxon>Bacillati</taxon>
        <taxon>Bacillota</taxon>
        <taxon>Bacilli</taxon>
        <taxon>Bacillales</taxon>
        <taxon>Paenibacillaceae</taxon>
        <taxon>Paenibacillus</taxon>
    </lineage>
</organism>
<name>A0ABX1YKX0_9BACL</name>
<gene>
    <name evidence="3" type="ORF">GC101_22755</name>
</gene>
<evidence type="ECO:0000256" key="2">
    <source>
        <dbReference type="SAM" id="SignalP"/>
    </source>
</evidence>
<keyword evidence="2" id="KW-0732">Signal</keyword>
<proteinExistence type="predicted"/>
<evidence type="ECO:0000313" key="4">
    <source>
        <dbReference type="Proteomes" id="UP000596857"/>
    </source>
</evidence>
<keyword evidence="1" id="KW-0472">Membrane</keyword>
<dbReference type="Proteomes" id="UP000596857">
    <property type="component" value="Unassembled WGS sequence"/>
</dbReference>
<dbReference type="RefSeq" id="WP_171719142.1">
    <property type="nucleotide sequence ID" value="NZ_WHOB01000068.1"/>
</dbReference>
<evidence type="ECO:0008006" key="5">
    <source>
        <dbReference type="Google" id="ProtNLM"/>
    </source>
</evidence>
<keyword evidence="4" id="KW-1185">Reference proteome</keyword>
<evidence type="ECO:0000256" key="1">
    <source>
        <dbReference type="SAM" id="Phobius"/>
    </source>
</evidence>